<evidence type="ECO:0000313" key="5">
    <source>
        <dbReference type="Proteomes" id="UP000625283"/>
    </source>
</evidence>
<dbReference type="PANTHER" id="PTHR30273:SF2">
    <property type="entry name" value="PROTEIN FECR"/>
    <property type="match status" value="1"/>
</dbReference>
<organism evidence="4 5">
    <name type="scientific">Sphingobacterium faecale</name>
    <dbReference type="NCBI Taxonomy" id="2803775"/>
    <lineage>
        <taxon>Bacteria</taxon>
        <taxon>Pseudomonadati</taxon>
        <taxon>Bacteroidota</taxon>
        <taxon>Sphingobacteriia</taxon>
        <taxon>Sphingobacteriales</taxon>
        <taxon>Sphingobacteriaceae</taxon>
        <taxon>Sphingobacterium</taxon>
    </lineage>
</organism>
<keyword evidence="5" id="KW-1185">Reference proteome</keyword>
<dbReference type="InterPro" id="IPR032508">
    <property type="entry name" value="FecR_C"/>
</dbReference>
<evidence type="ECO:0000256" key="1">
    <source>
        <dbReference type="SAM" id="Phobius"/>
    </source>
</evidence>
<dbReference type="Pfam" id="PF04773">
    <property type="entry name" value="FecR"/>
    <property type="match status" value="1"/>
</dbReference>
<dbReference type="Gene3D" id="3.55.50.30">
    <property type="match status" value="1"/>
</dbReference>
<keyword evidence="1" id="KW-1133">Transmembrane helix</keyword>
<dbReference type="EMBL" id="JAERTY010000004">
    <property type="protein sequence ID" value="MBL1408874.1"/>
    <property type="molecule type" value="Genomic_DNA"/>
</dbReference>
<dbReference type="Pfam" id="PF16344">
    <property type="entry name" value="FecR_C"/>
    <property type="match status" value="1"/>
</dbReference>
<evidence type="ECO:0000259" key="2">
    <source>
        <dbReference type="Pfam" id="PF04773"/>
    </source>
</evidence>
<feature type="transmembrane region" description="Helical" evidence="1">
    <location>
        <begin position="75"/>
        <end position="92"/>
    </location>
</feature>
<dbReference type="PANTHER" id="PTHR30273">
    <property type="entry name" value="PERIPLASMIC SIGNAL SENSOR AND SIGMA FACTOR ACTIVATOR FECR-RELATED"/>
    <property type="match status" value="1"/>
</dbReference>
<evidence type="ECO:0000259" key="3">
    <source>
        <dbReference type="Pfam" id="PF16344"/>
    </source>
</evidence>
<dbReference type="RefSeq" id="WP_202102629.1">
    <property type="nucleotide sequence ID" value="NZ_JAERTY010000004.1"/>
</dbReference>
<protein>
    <submittedName>
        <fullName evidence="4">FecR family protein</fullName>
    </submittedName>
</protein>
<proteinExistence type="predicted"/>
<dbReference type="InterPro" id="IPR012373">
    <property type="entry name" value="Ferrdict_sens_TM"/>
</dbReference>
<feature type="domain" description="Protein FecR C-terminal" evidence="3">
    <location>
        <begin position="268"/>
        <end position="334"/>
    </location>
</feature>
<dbReference type="Proteomes" id="UP000625283">
    <property type="component" value="Unassembled WGS sequence"/>
</dbReference>
<gene>
    <name evidence="4" type="ORF">JKG61_08955</name>
</gene>
<reference evidence="4 5" key="1">
    <citation type="submission" date="2021-01" db="EMBL/GenBank/DDBJ databases">
        <title>C459-1 draft genome sequence.</title>
        <authorList>
            <person name="Zhang X.-F."/>
        </authorList>
    </citation>
    <scope>NUCLEOTIDE SEQUENCE [LARGE SCALE GENOMIC DNA]</scope>
    <source>
        <strain evidence="5">C459-1</strain>
    </source>
</reference>
<dbReference type="InterPro" id="IPR006860">
    <property type="entry name" value="FecR"/>
</dbReference>
<keyword evidence="1" id="KW-0812">Transmembrane</keyword>
<accession>A0ABS1R2E4</accession>
<name>A0ABS1R2E4_9SPHI</name>
<dbReference type="Gene3D" id="2.60.120.1440">
    <property type="match status" value="1"/>
</dbReference>
<feature type="domain" description="FecR protein" evidence="2">
    <location>
        <begin position="119"/>
        <end position="201"/>
    </location>
</feature>
<sequence>MKKDLLKKFISNQCPYGECESIARFLEANEYELDQIDIFENLQKSELISISQKEKSRVFKLIEPKRNKFVVFKRVLAAASILLFIAFSFYFLKESEKSKEIAPQVWINIVNTKGINQCYVLPDSSRVNLDPGSHISYRADFARNREVIQKEGDVTYSVFPNEKSPFRVVNQGVQTRAIGTMFRISTYNEDHLMVKLLEGKIVVEDYNEKYPNKVFLKEPGTLLINIANFSHKIVLDNNISTKQTRFRKGAETLPPNSSIAWSNRLVEFKGVSNADLFSIMEHLFDVHIAVENPEIERGNFTGKLYQDDNLEDLLEIFCQINGCRYTIKDNIIKIK</sequence>
<keyword evidence="1" id="KW-0472">Membrane</keyword>
<comment type="caution">
    <text evidence="4">The sequence shown here is derived from an EMBL/GenBank/DDBJ whole genome shotgun (WGS) entry which is preliminary data.</text>
</comment>
<evidence type="ECO:0000313" key="4">
    <source>
        <dbReference type="EMBL" id="MBL1408874.1"/>
    </source>
</evidence>